<evidence type="ECO:0000313" key="1">
    <source>
        <dbReference type="EMBL" id="KIQ59723.1"/>
    </source>
</evidence>
<organism evidence="1 2">
    <name type="scientific">Pseudomonas fluorescens</name>
    <dbReference type="NCBI Taxonomy" id="294"/>
    <lineage>
        <taxon>Bacteria</taxon>
        <taxon>Pseudomonadati</taxon>
        <taxon>Pseudomonadota</taxon>
        <taxon>Gammaproteobacteria</taxon>
        <taxon>Pseudomonadales</taxon>
        <taxon>Pseudomonadaceae</taxon>
        <taxon>Pseudomonas</taxon>
    </lineage>
</organism>
<gene>
    <name evidence="1" type="ORF">RL74_09125</name>
</gene>
<protein>
    <submittedName>
        <fullName evidence="1">Uncharacterized protein</fullName>
    </submittedName>
</protein>
<evidence type="ECO:0000313" key="2">
    <source>
        <dbReference type="Proteomes" id="UP000032101"/>
    </source>
</evidence>
<dbReference type="Proteomes" id="UP000032101">
    <property type="component" value="Unassembled WGS sequence"/>
</dbReference>
<comment type="caution">
    <text evidence="1">The sequence shown here is derived from an EMBL/GenBank/DDBJ whole genome shotgun (WGS) entry which is preliminary data.</text>
</comment>
<proteinExistence type="predicted"/>
<accession>A0A0D0PM34</accession>
<name>A0A0D0PM34_PSEFL</name>
<sequence length="77" mass="8578">MTKRRLNPVAPTDGIVWTGQGKLVDRLAKAADNRMKPFEERQHDVQGILGELIAREQGVPANIKRRIEQPTPAPPAQ</sequence>
<dbReference type="PATRIC" id="fig|294.124.peg.1882"/>
<dbReference type="EMBL" id="JXNZ01000061">
    <property type="protein sequence ID" value="KIQ59723.1"/>
    <property type="molecule type" value="Genomic_DNA"/>
</dbReference>
<dbReference type="AlphaFoldDB" id="A0A0D0PM34"/>
<reference evidence="1 2" key="1">
    <citation type="submission" date="2015-01" db="EMBL/GenBank/DDBJ databases">
        <title>Draft Genome Sequence of the Biocontrol and Plant Growth-Promoting Rhizobacteria (PGPR) Pseudomonas fluorescens UM270.</title>
        <authorList>
            <person name="Hernandez-Salmeron J.E."/>
            <person name="Santoyo G."/>
            <person name="Moreno-Hagelsieb G."/>
            <person name="Hernandez-Leon R."/>
        </authorList>
    </citation>
    <scope>NUCLEOTIDE SEQUENCE [LARGE SCALE GENOMIC DNA]</scope>
    <source>
        <strain evidence="1 2">UM270</strain>
    </source>
</reference>
<dbReference type="RefSeq" id="WP_042729494.1">
    <property type="nucleotide sequence ID" value="NZ_JXNZ01000061.1"/>
</dbReference>